<evidence type="ECO:0008006" key="4">
    <source>
        <dbReference type="Google" id="ProtNLM"/>
    </source>
</evidence>
<name>A0A6L6WD07_9RHOB</name>
<protein>
    <recommendedName>
        <fullName evidence="4">Dihydroorotate dehydrogenase</fullName>
    </recommendedName>
</protein>
<dbReference type="EMBL" id="WQLV01000004">
    <property type="protein sequence ID" value="MVO15686.1"/>
    <property type="molecule type" value="Genomic_DNA"/>
</dbReference>
<keyword evidence="1" id="KW-0812">Transmembrane</keyword>
<dbReference type="Proteomes" id="UP000478892">
    <property type="component" value="Unassembled WGS sequence"/>
</dbReference>
<keyword evidence="1" id="KW-1133">Transmembrane helix</keyword>
<feature type="transmembrane region" description="Helical" evidence="1">
    <location>
        <begin position="65"/>
        <end position="90"/>
    </location>
</feature>
<evidence type="ECO:0000313" key="2">
    <source>
        <dbReference type="EMBL" id="MVO15686.1"/>
    </source>
</evidence>
<gene>
    <name evidence="2" type="ORF">GO984_07655</name>
</gene>
<evidence type="ECO:0000256" key="1">
    <source>
        <dbReference type="SAM" id="Phobius"/>
    </source>
</evidence>
<reference evidence="2 3" key="1">
    <citation type="submission" date="2019-12" db="EMBL/GenBank/DDBJ databases">
        <authorList>
            <person name="Zhang Y.-J."/>
        </authorList>
    </citation>
    <scope>NUCLEOTIDE SEQUENCE [LARGE SCALE GENOMIC DNA]</scope>
    <source>
        <strain evidence="2 3">CY05</strain>
    </source>
</reference>
<evidence type="ECO:0000313" key="3">
    <source>
        <dbReference type="Proteomes" id="UP000478892"/>
    </source>
</evidence>
<keyword evidence="3" id="KW-1185">Reference proteome</keyword>
<keyword evidence="1" id="KW-0472">Membrane</keyword>
<dbReference type="AlphaFoldDB" id="A0A6L6WD07"/>
<comment type="caution">
    <text evidence="2">The sequence shown here is derived from an EMBL/GenBank/DDBJ whole genome shotgun (WGS) entry which is preliminary data.</text>
</comment>
<proteinExistence type="predicted"/>
<dbReference type="RefSeq" id="WP_157021973.1">
    <property type="nucleotide sequence ID" value="NZ_WQLV01000004.1"/>
</dbReference>
<sequence length="127" mass="13515">MAELDKAMQELDDLFASAREAPRHLPDHLNKAILADAVTARSEAAVAEPAVKPVVLQRQGFWRQLLLAVGGLPTIGGFAVACAAGVWIGLEPPSFLPDPAQLVGYSDSTSVPYDSYDLAVMLGEEVQ</sequence>
<accession>A0A6L6WD07</accession>
<organism evidence="2 3">
    <name type="scientific">Parasedimentitalea huanghaiensis</name>
    <dbReference type="NCBI Taxonomy" id="2682100"/>
    <lineage>
        <taxon>Bacteria</taxon>
        <taxon>Pseudomonadati</taxon>
        <taxon>Pseudomonadota</taxon>
        <taxon>Alphaproteobacteria</taxon>
        <taxon>Rhodobacterales</taxon>
        <taxon>Paracoccaceae</taxon>
        <taxon>Parasedimentitalea</taxon>
    </lineage>
</organism>